<dbReference type="Proteomes" id="UP000295689">
    <property type="component" value="Unassembled WGS sequence"/>
</dbReference>
<reference evidence="2 3" key="1">
    <citation type="journal article" date="2015" name="Stand. Genomic Sci.">
        <title>Genomic Encyclopedia of Bacterial and Archaeal Type Strains, Phase III: the genomes of soil and plant-associated and newly described type strains.</title>
        <authorList>
            <person name="Whitman W.B."/>
            <person name="Woyke T."/>
            <person name="Klenk H.P."/>
            <person name="Zhou Y."/>
            <person name="Lilburn T.G."/>
            <person name="Beck B.J."/>
            <person name="De Vos P."/>
            <person name="Vandamme P."/>
            <person name="Eisen J.A."/>
            <person name="Garrity G."/>
            <person name="Hugenholtz P."/>
            <person name="Kyrpides N.C."/>
        </authorList>
    </citation>
    <scope>NUCLEOTIDE SEQUENCE [LARGE SCALE GENOMIC DNA]</scope>
    <source>
        <strain evidence="2 3">CV53</strain>
    </source>
</reference>
<gene>
    <name evidence="2" type="ORF">EV146_101216</name>
</gene>
<feature type="transmembrane region" description="Helical" evidence="1">
    <location>
        <begin position="35"/>
        <end position="52"/>
    </location>
</feature>
<protein>
    <submittedName>
        <fullName evidence="2">DUF2929 family protein</fullName>
    </submittedName>
</protein>
<evidence type="ECO:0000256" key="1">
    <source>
        <dbReference type="SAM" id="Phobius"/>
    </source>
</evidence>
<sequence length="63" mass="7091">MKYFWTFFWTFLLVQMLTYVAGSMMGVAYDFQTGAILAVGATIFIFILPLLLPNEPADSHGSH</sequence>
<feature type="transmembrane region" description="Helical" evidence="1">
    <location>
        <begin position="7"/>
        <end position="29"/>
    </location>
</feature>
<accession>A0A4R2BLE6</accession>
<dbReference type="InterPro" id="IPR021324">
    <property type="entry name" value="DUF2929"/>
</dbReference>
<evidence type="ECO:0000313" key="3">
    <source>
        <dbReference type="Proteomes" id="UP000295689"/>
    </source>
</evidence>
<comment type="caution">
    <text evidence="2">The sequence shown here is derived from an EMBL/GenBank/DDBJ whole genome shotgun (WGS) entry which is preliminary data.</text>
</comment>
<keyword evidence="1" id="KW-0472">Membrane</keyword>
<keyword evidence="3" id="KW-1185">Reference proteome</keyword>
<dbReference type="AlphaFoldDB" id="A0A4R2BLE6"/>
<proteinExistence type="predicted"/>
<keyword evidence="1" id="KW-1133">Transmembrane helix</keyword>
<organism evidence="2 3">
    <name type="scientific">Mesobacillus foraminis</name>
    <dbReference type="NCBI Taxonomy" id="279826"/>
    <lineage>
        <taxon>Bacteria</taxon>
        <taxon>Bacillati</taxon>
        <taxon>Bacillota</taxon>
        <taxon>Bacilli</taxon>
        <taxon>Bacillales</taxon>
        <taxon>Bacillaceae</taxon>
        <taxon>Mesobacillus</taxon>
    </lineage>
</organism>
<evidence type="ECO:0000313" key="2">
    <source>
        <dbReference type="EMBL" id="TCN27886.1"/>
    </source>
</evidence>
<dbReference type="RefSeq" id="WP_121609598.1">
    <property type="nucleotide sequence ID" value="NZ_CP033044.1"/>
</dbReference>
<name>A0A4R2BLE6_9BACI</name>
<dbReference type="OrthoDB" id="2440739at2"/>
<keyword evidence="1" id="KW-0812">Transmembrane</keyword>
<dbReference type="EMBL" id="SLVV01000001">
    <property type="protein sequence ID" value="TCN27886.1"/>
    <property type="molecule type" value="Genomic_DNA"/>
</dbReference>
<dbReference type="Pfam" id="PF11151">
    <property type="entry name" value="DUF2929"/>
    <property type="match status" value="1"/>
</dbReference>